<proteinExistence type="predicted"/>
<evidence type="ECO:0000313" key="1">
    <source>
        <dbReference type="EMBL" id="SOD88802.1"/>
    </source>
</evidence>
<dbReference type="EMBL" id="OCNH01000002">
    <property type="protein sequence ID" value="SOD88802.1"/>
    <property type="molecule type" value="Genomic_DNA"/>
</dbReference>
<protein>
    <submittedName>
        <fullName evidence="1">Uncharacterized protein</fullName>
    </submittedName>
</protein>
<dbReference type="Proteomes" id="UP000219452">
    <property type="component" value="Unassembled WGS sequence"/>
</dbReference>
<accession>A0A286G028</accession>
<name>A0A286G028_9BACT</name>
<evidence type="ECO:0000313" key="2">
    <source>
        <dbReference type="Proteomes" id="UP000219452"/>
    </source>
</evidence>
<organism evidence="1 2">
    <name type="scientific">Spirosoma fluviale</name>
    <dbReference type="NCBI Taxonomy" id="1597977"/>
    <lineage>
        <taxon>Bacteria</taxon>
        <taxon>Pseudomonadati</taxon>
        <taxon>Bacteroidota</taxon>
        <taxon>Cytophagia</taxon>
        <taxon>Cytophagales</taxon>
        <taxon>Cytophagaceae</taxon>
        <taxon>Spirosoma</taxon>
    </lineage>
</organism>
<reference evidence="2" key="1">
    <citation type="submission" date="2017-09" db="EMBL/GenBank/DDBJ databases">
        <authorList>
            <person name="Varghese N."/>
            <person name="Submissions S."/>
        </authorList>
    </citation>
    <scope>NUCLEOTIDE SEQUENCE [LARGE SCALE GENOMIC DNA]</scope>
    <source>
        <strain evidence="2">DSM 29961</strain>
    </source>
</reference>
<keyword evidence="2" id="KW-1185">Reference proteome</keyword>
<gene>
    <name evidence="1" type="ORF">SAMN06269250_2849</name>
</gene>
<dbReference type="OrthoDB" id="964048at2"/>
<dbReference type="AlphaFoldDB" id="A0A286G028"/>
<dbReference type="RefSeq" id="WP_097126459.1">
    <property type="nucleotide sequence ID" value="NZ_OCNH01000002.1"/>
</dbReference>
<sequence length="68" mass="7589">METTNPFKELEPDGICPPHLQNELVTEIDLIRNTITVIEIYIGDLFSLASVLVNPPHLTTNDTSDPLE</sequence>